<feature type="transmembrane region" description="Helical" evidence="1">
    <location>
        <begin position="91"/>
        <end position="112"/>
    </location>
</feature>
<dbReference type="Proteomes" id="UP001202922">
    <property type="component" value="Unassembled WGS sequence"/>
</dbReference>
<sequence>MSASASASHAGSFSSSWGRRATAGLLGGLAGGVVFGMLMAMMGMFTTIAMMMGSTSPLVGVGVHLMISVVYGMVLTLFFSRFLHSYGRASLAGLVYGVILWVVGPLLVMPLMLGMPVFGFSAAVMMSLMGHVVYGVLLALVAVRVLKTVKA</sequence>
<organism evidence="2 3">
    <name type="scientific">Sinomonas terrae</name>
    <dbReference type="NCBI Taxonomy" id="2908838"/>
    <lineage>
        <taxon>Bacteria</taxon>
        <taxon>Bacillati</taxon>
        <taxon>Actinomycetota</taxon>
        <taxon>Actinomycetes</taxon>
        <taxon>Micrococcales</taxon>
        <taxon>Micrococcaceae</taxon>
        <taxon>Sinomonas</taxon>
    </lineage>
</organism>
<proteinExistence type="predicted"/>
<dbReference type="RefSeq" id="WP_241054839.1">
    <property type="nucleotide sequence ID" value="NZ_JAKZBV010000001.1"/>
</dbReference>
<protein>
    <submittedName>
        <fullName evidence="2">Uncharacterized protein</fullName>
    </submittedName>
</protein>
<keyword evidence="3" id="KW-1185">Reference proteome</keyword>
<reference evidence="2 3" key="1">
    <citation type="submission" date="2022-03" db="EMBL/GenBank/DDBJ databases">
        <title>Sinomonas sp. isolated from a soil.</title>
        <authorList>
            <person name="Han J."/>
            <person name="Kim D.-U."/>
        </authorList>
    </citation>
    <scope>NUCLEOTIDE SEQUENCE [LARGE SCALE GENOMIC DNA]</scope>
    <source>
        <strain evidence="2 3">5-5</strain>
    </source>
</reference>
<accession>A0ABS9U3Q9</accession>
<name>A0ABS9U3Q9_9MICC</name>
<keyword evidence="1" id="KW-0812">Transmembrane</keyword>
<keyword evidence="1" id="KW-0472">Membrane</keyword>
<evidence type="ECO:0000313" key="2">
    <source>
        <dbReference type="EMBL" id="MCH6471206.1"/>
    </source>
</evidence>
<evidence type="ECO:0000313" key="3">
    <source>
        <dbReference type="Proteomes" id="UP001202922"/>
    </source>
</evidence>
<comment type="caution">
    <text evidence="2">The sequence shown here is derived from an EMBL/GenBank/DDBJ whole genome shotgun (WGS) entry which is preliminary data.</text>
</comment>
<gene>
    <name evidence="2" type="ORF">L0M17_14685</name>
</gene>
<dbReference type="EMBL" id="JAKZBV010000001">
    <property type="protein sequence ID" value="MCH6471206.1"/>
    <property type="molecule type" value="Genomic_DNA"/>
</dbReference>
<feature type="transmembrane region" description="Helical" evidence="1">
    <location>
        <begin position="118"/>
        <end position="143"/>
    </location>
</feature>
<feature type="transmembrane region" description="Helical" evidence="1">
    <location>
        <begin position="58"/>
        <end position="79"/>
    </location>
</feature>
<evidence type="ECO:0000256" key="1">
    <source>
        <dbReference type="SAM" id="Phobius"/>
    </source>
</evidence>
<feature type="transmembrane region" description="Helical" evidence="1">
    <location>
        <begin position="21"/>
        <end position="52"/>
    </location>
</feature>
<keyword evidence="1" id="KW-1133">Transmembrane helix</keyword>